<comment type="caution">
    <text evidence="1">The sequence shown here is derived from an EMBL/GenBank/DDBJ whole genome shotgun (WGS) entry which is preliminary data.</text>
</comment>
<proteinExistence type="predicted"/>
<accession>A0ABT3PSM6</accession>
<reference evidence="1 2" key="1">
    <citation type="submission" date="2021-03" db="EMBL/GenBank/DDBJ databases">
        <title>Aliifodinibius sp. nov., a new bacterium isolated from saline soil.</title>
        <authorList>
            <person name="Galisteo C."/>
            <person name="De La Haba R."/>
            <person name="Sanchez-Porro C."/>
            <person name="Ventosa A."/>
        </authorList>
    </citation>
    <scope>NUCLEOTIDE SEQUENCE [LARGE SCALE GENOMIC DNA]</scope>
    <source>
        <strain evidence="1 2">1BSP15-2V2</strain>
    </source>
</reference>
<organism evidence="1 2">
    <name type="scientific">Fodinibius salsisoli</name>
    <dbReference type="NCBI Taxonomy" id="2820877"/>
    <lineage>
        <taxon>Bacteria</taxon>
        <taxon>Pseudomonadati</taxon>
        <taxon>Balneolota</taxon>
        <taxon>Balneolia</taxon>
        <taxon>Balneolales</taxon>
        <taxon>Balneolaceae</taxon>
        <taxon>Fodinibius</taxon>
    </lineage>
</organism>
<sequence>MKEQKKKRFIALLLLAACLLSGYMLFQTSDGATRHLQSFAEADSLIELELSNFSISKHQIERTSVSLDSSFNRKIYRVDLPEGFSKTQLHAELNQVFHPYGIAMPAKVTFPEQEMQIHLEYKQTVIRTVELRTDADLTLQRNRASIIIAFNELPDVDLLNVISNFGEPIPVVLGVNHPMEANEIRKSLSGRYNRFLFWLQTEDNKDLIRNNPTAALRRMKQFEDILPQADILLANQGRESNNSIVSETNLSFVKVENALRLHQELGKAAFLEELETLKSDPSFPVAIITGNETTLSWLEQKLPDLKKAGVQIIPPPKTTF</sequence>
<dbReference type="Proteomes" id="UP001207918">
    <property type="component" value="Unassembled WGS sequence"/>
</dbReference>
<evidence type="ECO:0008006" key="3">
    <source>
        <dbReference type="Google" id="ProtNLM"/>
    </source>
</evidence>
<evidence type="ECO:0000313" key="1">
    <source>
        <dbReference type="EMBL" id="MCW9708864.1"/>
    </source>
</evidence>
<keyword evidence="2" id="KW-1185">Reference proteome</keyword>
<protein>
    <recommendedName>
        <fullName evidence="3">Divergent polysaccharide deacetylase</fullName>
    </recommendedName>
</protein>
<gene>
    <name evidence="1" type="ORF">J6I44_18540</name>
</gene>
<dbReference type="RefSeq" id="WP_265767674.1">
    <property type="nucleotide sequence ID" value="NZ_JAGGJA010000018.1"/>
</dbReference>
<evidence type="ECO:0000313" key="2">
    <source>
        <dbReference type="Proteomes" id="UP001207918"/>
    </source>
</evidence>
<dbReference type="EMBL" id="JAGGJA010000018">
    <property type="protein sequence ID" value="MCW9708864.1"/>
    <property type="molecule type" value="Genomic_DNA"/>
</dbReference>
<name>A0ABT3PSM6_9BACT</name>